<dbReference type="GO" id="GO:0005737">
    <property type="term" value="C:cytoplasm"/>
    <property type="evidence" value="ECO:0007669"/>
    <property type="project" value="TreeGrafter"/>
</dbReference>
<sequence>MDGPALPQGYRLAWFEELDSTNSQARRMGEQGEQGPVWIVAERQTAGRGRRGRAWASPSGNLMCTLYLQPRCSPAKAGELSFVAGLALHDTASAIAGPAFSDIIRLKWPNDLLLGGKKASGILLESATQGSGEVSWLAVGIGLNLAEFPEGTEFPATSLAAETGQQVSPREAVAVLAHAFDKWLKIWQGPEGFKPLRDAWAARAAGLGGTITARLPEETVTGTFIGLDEDGALRLRLDTGAERAISAGDVFFGTR</sequence>
<protein>
    <recommendedName>
        <fullName evidence="5">biotin--[biotin carboxyl-carrier protein] ligase</fullName>
        <ecNumber evidence="5">6.3.4.15</ecNumber>
    </recommendedName>
</protein>
<dbReference type="InterPro" id="IPR008988">
    <property type="entry name" value="Transcriptional_repressor_C"/>
</dbReference>
<keyword evidence="3" id="KW-0067">ATP-binding</keyword>
<dbReference type="PANTHER" id="PTHR12835:SF5">
    <property type="entry name" value="BIOTIN--PROTEIN LIGASE"/>
    <property type="match status" value="1"/>
</dbReference>
<evidence type="ECO:0000313" key="9">
    <source>
        <dbReference type="Proteomes" id="UP000028702"/>
    </source>
</evidence>
<dbReference type="Pfam" id="PF02237">
    <property type="entry name" value="BPL_C"/>
    <property type="match status" value="1"/>
</dbReference>
<evidence type="ECO:0000313" key="8">
    <source>
        <dbReference type="EMBL" id="GAK44555.1"/>
    </source>
</evidence>
<dbReference type="InterPro" id="IPR004143">
    <property type="entry name" value="BPL_LPL_catalytic"/>
</dbReference>
<dbReference type="Pfam" id="PF03099">
    <property type="entry name" value="BPL_LplA_LipB"/>
    <property type="match status" value="1"/>
</dbReference>
<name>A0A081B937_9HYPH</name>
<dbReference type="Gene3D" id="2.30.30.100">
    <property type="match status" value="1"/>
</dbReference>
<dbReference type="InterPro" id="IPR045864">
    <property type="entry name" value="aa-tRNA-synth_II/BPL/LPL"/>
</dbReference>
<dbReference type="PROSITE" id="PS51733">
    <property type="entry name" value="BPL_LPL_CATALYTIC"/>
    <property type="match status" value="1"/>
</dbReference>
<dbReference type="Gene3D" id="3.30.930.10">
    <property type="entry name" value="Bira Bifunctional Protein, Domain 2"/>
    <property type="match status" value="1"/>
</dbReference>
<evidence type="ECO:0000259" key="7">
    <source>
        <dbReference type="PROSITE" id="PS51733"/>
    </source>
</evidence>
<dbReference type="eggNOG" id="COG0340">
    <property type="taxonomic scope" value="Bacteria"/>
</dbReference>
<keyword evidence="9" id="KW-1185">Reference proteome</keyword>
<dbReference type="SUPFAM" id="SSF55681">
    <property type="entry name" value="Class II aaRS and biotin synthetases"/>
    <property type="match status" value="1"/>
</dbReference>
<dbReference type="EC" id="6.3.4.15" evidence="5"/>
<dbReference type="GO" id="GO:0005524">
    <property type="term" value="F:ATP binding"/>
    <property type="evidence" value="ECO:0007669"/>
    <property type="project" value="UniProtKB-KW"/>
</dbReference>
<comment type="catalytic activity">
    <reaction evidence="6">
        <text>biotin + L-lysyl-[protein] + ATP = N(6)-biotinyl-L-lysyl-[protein] + AMP + diphosphate + H(+)</text>
        <dbReference type="Rhea" id="RHEA:11756"/>
        <dbReference type="Rhea" id="RHEA-COMP:9752"/>
        <dbReference type="Rhea" id="RHEA-COMP:10505"/>
        <dbReference type="ChEBI" id="CHEBI:15378"/>
        <dbReference type="ChEBI" id="CHEBI:29969"/>
        <dbReference type="ChEBI" id="CHEBI:30616"/>
        <dbReference type="ChEBI" id="CHEBI:33019"/>
        <dbReference type="ChEBI" id="CHEBI:57586"/>
        <dbReference type="ChEBI" id="CHEBI:83144"/>
        <dbReference type="ChEBI" id="CHEBI:456215"/>
        <dbReference type="EC" id="6.3.4.15"/>
    </reaction>
</comment>
<comment type="caution">
    <text evidence="8">The sequence shown here is derived from an EMBL/GenBank/DDBJ whole genome shotgun (WGS) entry which is preliminary data.</text>
</comment>
<dbReference type="STRING" id="1333998.M2A_1054"/>
<evidence type="ECO:0000256" key="3">
    <source>
        <dbReference type="ARBA" id="ARBA00022840"/>
    </source>
</evidence>
<proteinExistence type="predicted"/>
<feature type="domain" description="BPL/LPL catalytic" evidence="7">
    <location>
        <begin position="7"/>
        <end position="188"/>
    </location>
</feature>
<dbReference type="InterPro" id="IPR004408">
    <property type="entry name" value="Biotin_CoA_COase_ligase"/>
</dbReference>
<dbReference type="NCBIfam" id="TIGR00121">
    <property type="entry name" value="birA_ligase"/>
    <property type="match status" value="1"/>
</dbReference>
<evidence type="ECO:0000256" key="1">
    <source>
        <dbReference type="ARBA" id="ARBA00022598"/>
    </source>
</evidence>
<dbReference type="PANTHER" id="PTHR12835">
    <property type="entry name" value="BIOTIN PROTEIN LIGASE"/>
    <property type="match status" value="1"/>
</dbReference>
<accession>A0A081B937</accession>
<evidence type="ECO:0000256" key="6">
    <source>
        <dbReference type="ARBA" id="ARBA00047846"/>
    </source>
</evidence>
<dbReference type="EMBL" id="BBIO01000004">
    <property type="protein sequence ID" value="GAK44555.1"/>
    <property type="molecule type" value="Genomic_DNA"/>
</dbReference>
<dbReference type="CDD" id="cd16442">
    <property type="entry name" value="BPL"/>
    <property type="match status" value="1"/>
</dbReference>
<organism evidence="8 9">
    <name type="scientific">Tepidicaulis marinus</name>
    <dbReference type="NCBI Taxonomy" id="1333998"/>
    <lineage>
        <taxon>Bacteria</taxon>
        <taxon>Pseudomonadati</taxon>
        <taxon>Pseudomonadota</taxon>
        <taxon>Alphaproteobacteria</taxon>
        <taxon>Hyphomicrobiales</taxon>
        <taxon>Parvibaculaceae</taxon>
        <taxon>Tepidicaulis</taxon>
    </lineage>
</organism>
<dbReference type="SUPFAM" id="SSF50037">
    <property type="entry name" value="C-terminal domain of transcriptional repressors"/>
    <property type="match status" value="1"/>
</dbReference>
<evidence type="ECO:0000256" key="4">
    <source>
        <dbReference type="ARBA" id="ARBA00023267"/>
    </source>
</evidence>
<gene>
    <name evidence="8" type="ORF">M2A_1054</name>
</gene>
<dbReference type="GO" id="GO:0004077">
    <property type="term" value="F:biotin--[biotin carboxyl-carrier protein] ligase activity"/>
    <property type="evidence" value="ECO:0007669"/>
    <property type="project" value="UniProtKB-EC"/>
</dbReference>
<dbReference type="InterPro" id="IPR003142">
    <property type="entry name" value="BPL_C"/>
</dbReference>
<evidence type="ECO:0000256" key="5">
    <source>
        <dbReference type="ARBA" id="ARBA00024227"/>
    </source>
</evidence>
<keyword evidence="1 8" id="KW-0436">Ligase</keyword>
<evidence type="ECO:0000256" key="2">
    <source>
        <dbReference type="ARBA" id="ARBA00022741"/>
    </source>
</evidence>
<keyword evidence="4" id="KW-0092">Biotin</keyword>
<dbReference type="RefSeq" id="WP_045444007.1">
    <property type="nucleotide sequence ID" value="NZ_BBIO01000004.1"/>
</dbReference>
<dbReference type="Proteomes" id="UP000028702">
    <property type="component" value="Unassembled WGS sequence"/>
</dbReference>
<keyword evidence="2" id="KW-0547">Nucleotide-binding</keyword>
<dbReference type="AlphaFoldDB" id="A0A081B937"/>
<reference evidence="8 9" key="1">
    <citation type="submission" date="2014-07" db="EMBL/GenBank/DDBJ databases">
        <title>Tepidicaulis marinum gen. nov., sp. nov., a novel marine bacterium denitrifying nitrate to nitrous oxide strictly under microaerobic conditions.</title>
        <authorList>
            <person name="Takeuchi M."/>
            <person name="Yamagishi T."/>
            <person name="Kamagata Y."/>
            <person name="Oshima K."/>
            <person name="Hattori M."/>
            <person name="Katayama T."/>
            <person name="Hanada S."/>
            <person name="Tamaki H."/>
            <person name="Marumo K."/>
            <person name="Maeda H."/>
            <person name="Nedachi M."/>
            <person name="Iwasaki W."/>
            <person name="Suwa Y."/>
            <person name="Sakata S."/>
        </authorList>
    </citation>
    <scope>NUCLEOTIDE SEQUENCE [LARGE SCALE GENOMIC DNA]</scope>
    <source>
        <strain evidence="8 9">MA2</strain>
    </source>
</reference>